<evidence type="ECO:0000259" key="2">
    <source>
        <dbReference type="Pfam" id="PF00263"/>
    </source>
</evidence>
<organism evidence="3 4">
    <name type="scientific">Duganella guangzhouensis</name>
    <dbReference type="NCBI Taxonomy" id="2666084"/>
    <lineage>
        <taxon>Bacteria</taxon>
        <taxon>Pseudomonadati</taxon>
        <taxon>Pseudomonadota</taxon>
        <taxon>Betaproteobacteria</taxon>
        <taxon>Burkholderiales</taxon>
        <taxon>Oxalobacteraceae</taxon>
        <taxon>Telluria group</taxon>
        <taxon>Duganella</taxon>
    </lineage>
</organism>
<evidence type="ECO:0000313" key="3">
    <source>
        <dbReference type="EMBL" id="MRW91034.1"/>
    </source>
</evidence>
<dbReference type="AlphaFoldDB" id="A0A6I2L2I3"/>
<gene>
    <name evidence="3" type="ORF">GJ699_13645</name>
</gene>
<dbReference type="Pfam" id="PF00263">
    <property type="entry name" value="Secretin"/>
    <property type="match status" value="1"/>
</dbReference>
<dbReference type="EMBL" id="WKJK01000006">
    <property type="protein sequence ID" value="MRW91034.1"/>
    <property type="molecule type" value="Genomic_DNA"/>
</dbReference>
<reference evidence="3 4" key="1">
    <citation type="submission" date="2019-11" db="EMBL/GenBank/DDBJ databases">
        <title>Novel species isolated from a subtropical stream in China.</title>
        <authorList>
            <person name="Lu H."/>
        </authorList>
    </citation>
    <scope>NUCLEOTIDE SEQUENCE [LARGE SCALE GENOMIC DNA]</scope>
    <source>
        <strain evidence="3 4">FT80W</strain>
    </source>
</reference>
<proteinExistence type="inferred from homology"/>
<dbReference type="RefSeq" id="WP_154377036.1">
    <property type="nucleotide sequence ID" value="NZ_WKJK01000006.1"/>
</dbReference>
<dbReference type="PANTHER" id="PTHR30332">
    <property type="entry name" value="PROBABLE GENERAL SECRETION PATHWAY PROTEIN D"/>
    <property type="match status" value="1"/>
</dbReference>
<evidence type="ECO:0000313" key="4">
    <source>
        <dbReference type="Proteomes" id="UP000433309"/>
    </source>
</evidence>
<keyword evidence="4" id="KW-1185">Reference proteome</keyword>
<accession>A0A6I2L2I3</accession>
<dbReference type="InterPro" id="IPR004846">
    <property type="entry name" value="T2SS/T3SS_dom"/>
</dbReference>
<evidence type="ECO:0000256" key="1">
    <source>
        <dbReference type="RuleBase" id="RU004003"/>
    </source>
</evidence>
<dbReference type="PANTHER" id="PTHR30332:SF17">
    <property type="entry name" value="TYPE IV PILIATION SYSTEM PROTEIN DR_0774-RELATED"/>
    <property type="match status" value="1"/>
</dbReference>
<dbReference type="GO" id="GO:0015627">
    <property type="term" value="C:type II protein secretion system complex"/>
    <property type="evidence" value="ECO:0007669"/>
    <property type="project" value="TreeGrafter"/>
</dbReference>
<feature type="domain" description="Type II/III secretion system secretin-like" evidence="2">
    <location>
        <begin position="252"/>
        <end position="382"/>
    </location>
</feature>
<protein>
    <recommendedName>
        <fullName evidence="2">Type II/III secretion system secretin-like domain-containing protein</fullName>
    </recommendedName>
</protein>
<comment type="caution">
    <text evidence="3">The sequence shown here is derived from an EMBL/GenBank/DDBJ whole genome shotgun (WGS) entry which is preliminary data.</text>
</comment>
<sequence>MMRWVLAALFTLHGVCYATDKGKDNLSFDLSGIEVGQVVSVIYKDALTNAYVLAPELVADKRVIAFRFSGSVAGVRADLSRLLDSLGYTISTRTGVDYIGLKKEPEQEQEVFVYKPRFRDAGYLADLLRPLFRGQFTMNHTISAPVGSKADDSAPAGSAAAMVDRNADVLVFSGVPSEVRKLEKLLIQVDYALGEIMVRGVVYEVQTGNQQGSAFSLAASLLSSKLSLNLATTTLDNSLKLSVGNADAVFSALSSDSRFKVVTQPSLRVRSGQQAHFSVGQDVPVLGAVTYQQNGVPVQSVEYRSSGVIFNLQPQIREGAVDLTVEQQLSNFVQTTTGVNTSPTLIKRELRTGVQLREGELIMLGGLTEDKETVGHSGFSFLPSFLHSKSGAHDRTELLLVLQVTKL</sequence>
<comment type="similarity">
    <text evidence="1">Belongs to the bacterial secretin family.</text>
</comment>
<dbReference type="GO" id="GO:0009306">
    <property type="term" value="P:protein secretion"/>
    <property type="evidence" value="ECO:0007669"/>
    <property type="project" value="InterPro"/>
</dbReference>
<dbReference type="Proteomes" id="UP000433309">
    <property type="component" value="Unassembled WGS sequence"/>
</dbReference>
<dbReference type="PRINTS" id="PR01032">
    <property type="entry name" value="PHAGEIV"/>
</dbReference>
<name>A0A6I2L2I3_9BURK</name>
<dbReference type="InterPro" id="IPR050810">
    <property type="entry name" value="Bact_Secretion_Sys_Channel"/>
</dbReference>